<feature type="compositionally biased region" description="Pro residues" evidence="2">
    <location>
        <begin position="32"/>
        <end position="41"/>
    </location>
</feature>
<evidence type="ECO:0000313" key="5">
    <source>
        <dbReference type="Proteomes" id="UP001197247"/>
    </source>
</evidence>
<feature type="coiled-coil region" evidence="1">
    <location>
        <begin position="144"/>
        <end position="214"/>
    </location>
</feature>
<evidence type="ECO:0000256" key="3">
    <source>
        <dbReference type="SAM" id="Phobius"/>
    </source>
</evidence>
<feature type="region of interest" description="Disordered" evidence="2">
    <location>
        <begin position="27"/>
        <end position="47"/>
    </location>
</feature>
<keyword evidence="3" id="KW-0472">Membrane</keyword>
<proteinExistence type="predicted"/>
<evidence type="ECO:0000313" key="4">
    <source>
        <dbReference type="EMBL" id="MBT0769410.1"/>
    </source>
</evidence>
<keyword evidence="3" id="KW-0812">Transmembrane</keyword>
<dbReference type="Proteomes" id="UP001197247">
    <property type="component" value="Unassembled WGS sequence"/>
</dbReference>
<gene>
    <name evidence="4" type="ORF">KIH74_10800</name>
</gene>
<organism evidence="4 5">
    <name type="scientific">Kineosporia corallincola</name>
    <dbReference type="NCBI Taxonomy" id="2835133"/>
    <lineage>
        <taxon>Bacteria</taxon>
        <taxon>Bacillati</taxon>
        <taxon>Actinomycetota</taxon>
        <taxon>Actinomycetes</taxon>
        <taxon>Kineosporiales</taxon>
        <taxon>Kineosporiaceae</taxon>
        <taxon>Kineosporia</taxon>
    </lineage>
</organism>
<keyword evidence="3" id="KW-1133">Transmembrane helix</keyword>
<dbReference type="EMBL" id="JAHBAY010000004">
    <property type="protein sequence ID" value="MBT0769410.1"/>
    <property type="molecule type" value="Genomic_DNA"/>
</dbReference>
<evidence type="ECO:0000256" key="1">
    <source>
        <dbReference type="SAM" id="Coils"/>
    </source>
</evidence>
<protein>
    <recommendedName>
        <fullName evidence="6">Zinc ribbon domain-containing protein</fullName>
    </recommendedName>
</protein>
<accession>A0ABS5TEA8</accession>
<reference evidence="4 5" key="1">
    <citation type="submission" date="2021-05" db="EMBL/GenBank/DDBJ databases">
        <title>Kineosporia and Streptomyces sp. nov. two new marine actinobacteria isolated from Coral.</title>
        <authorList>
            <person name="Buangrab K."/>
            <person name="Sutthacheep M."/>
            <person name="Yeemin T."/>
            <person name="Harunari E."/>
            <person name="Igarashi Y."/>
            <person name="Kanchanasin P."/>
            <person name="Tanasupawat S."/>
            <person name="Phongsopitanun W."/>
        </authorList>
    </citation>
    <scope>NUCLEOTIDE SEQUENCE [LARGE SCALE GENOMIC DNA]</scope>
    <source>
        <strain evidence="4 5">J2-2</strain>
    </source>
</reference>
<keyword evidence="5" id="KW-1185">Reference proteome</keyword>
<keyword evidence="1" id="KW-0175">Coiled coil</keyword>
<sequence>MTTTLTCQACLRPLGQDQSFCENCGTRAADRPAPPPVPPPSRPDRIPLPRQVQMREILTPNRARTVERRGKHTGAWVFLFVVLLVAGLTVVVLRLAGASGPGTEAERQAAALARAQAELRPQLDRFMLSRAAFFAGERRYLPTVTRVRAALTEYNRQLVAVENEIDAINAAHAGRCGDSCASLDYPAYPARPALTQELRDLAAVERRMDELHTELVTMHVSGGMIIAYSDLLSAVDLMGQDAEQNLDALNDMLGPQDEDYGGGLGALDVADLRGNSALPAILRMNADLLRLLERVQLPVGTLDLPGGRDRFRADHSTSL</sequence>
<dbReference type="RefSeq" id="WP_214155712.1">
    <property type="nucleotide sequence ID" value="NZ_JAHBAY010000004.1"/>
</dbReference>
<comment type="caution">
    <text evidence="4">The sequence shown here is derived from an EMBL/GenBank/DDBJ whole genome shotgun (WGS) entry which is preliminary data.</text>
</comment>
<feature type="transmembrane region" description="Helical" evidence="3">
    <location>
        <begin position="74"/>
        <end position="97"/>
    </location>
</feature>
<evidence type="ECO:0008006" key="6">
    <source>
        <dbReference type="Google" id="ProtNLM"/>
    </source>
</evidence>
<evidence type="ECO:0000256" key="2">
    <source>
        <dbReference type="SAM" id="MobiDB-lite"/>
    </source>
</evidence>
<name>A0ABS5TEA8_9ACTN</name>